<reference evidence="2 5" key="1">
    <citation type="submission" date="2017-01" db="EMBL/GenBank/DDBJ databases">
        <title>Complete genome sequence of Haloterrigena daqingensis type strain (JX313T).</title>
        <authorList>
            <person name="Shuang W."/>
        </authorList>
    </citation>
    <scope>NUCLEOTIDE SEQUENCE [LARGE SCALE GENOMIC DNA]</scope>
    <source>
        <strain evidence="2 5">JX313</strain>
    </source>
</reference>
<dbReference type="InterPro" id="IPR036661">
    <property type="entry name" value="Luciferase-like_sf"/>
</dbReference>
<dbReference type="KEGG" id="hda:BB347_11440"/>
<evidence type="ECO:0000313" key="3">
    <source>
        <dbReference type="EMBL" id="SIR70166.1"/>
    </source>
</evidence>
<dbReference type="EMBL" id="FTNP01000002">
    <property type="protein sequence ID" value="SIR70166.1"/>
    <property type="molecule type" value="Genomic_DNA"/>
</dbReference>
<dbReference type="PANTHER" id="PTHR43244:SF2">
    <property type="entry name" value="CONSERVED HYPOTHETICAL ALANINE AND PROLINE-RICH PROTEIN"/>
    <property type="match status" value="1"/>
</dbReference>
<gene>
    <name evidence="2" type="ORF">BB347_11440</name>
    <name evidence="3" type="ORF">SAMN05421809_2023</name>
</gene>
<dbReference type="AlphaFoldDB" id="A0A1N7D2Q8"/>
<proteinExistence type="predicted"/>
<dbReference type="Proteomes" id="UP000185687">
    <property type="component" value="Unassembled WGS sequence"/>
</dbReference>
<dbReference type="STRING" id="588898.BB347_11440"/>
<evidence type="ECO:0000313" key="2">
    <source>
        <dbReference type="EMBL" id="APX97182.1"/>
    </source>
</evidence>
<dbReference type="NCBIfam" id="TIGR03617">
    <property type="entry name" value="F420_MSMEG_2256"/>
    <property type="match status" value="1"/>
</dbReference>
<dbReference type="SUPFAM" id="SSF51679">
    <property type="entry name" value="Bacterial luciferase-like"/>
    <property type="match status" value="1"/>
</dbReference>
<protein>
    <submittedName>
        <fullName evidence="2">LLM class F420-dependent oxidoreductase</fullName>
    </submittedName>
    <submittedName>
        <fullName evidence="3">Probable F420-dependent oxidoreductase, MSMEG_2256 family</fullName>
    </submittedName>
</protein>
<feature type="domain" description="Luciferase-like" evidence="1">
    <location>
        <begin position="16"/>
        <end position="314"/>
    </location>
</feature>
<dbReference type="InterPro" id="IPR019919">
    <property type="entry name" value="Lucif-like_OxRdtase_MSMEG_2256"/>
</dbReference>
<dbReference type="Proteomes" id="UP000187321">
    <property type="component" value="Chromosome"/>
</dbReference>
<dbReference type="RefSeq" id="WP_076581546.1">
    <property type="nucleotide sequence ID" value="NZ_CP019327.1"/>
</dbReference>
<dbReference type="PANTHER" id="PTHR43244">
    <property type="match status" value="1"/>
</dbReference>
<dbReference type="CDD" id="cd01097">
    <property type="entry name" value="Tetrahydromethanopterin_reductase"/>
    <property type="match status" value="1"/>
</dbReference>
<keyword evidence="4" id="KW-1185">Reference proteome</keyword>
<dbReference type="EMBL" id="CP019327">
    <property type="protein sequence ID" value="APX97182.1"/>
    <property type="molecule type" value="Genomic_DNA"/>
</dbReference>
<accession>A0A1N7D2Q8</accession>
<evidence type="ECO:0000313" key="4">
    <source>
        <dbReference type="Proteomes" id="UP000185687"/>
    </source>
</evidence>
<dbReference type="Pfam" id="PF00296">
    <property type="entry name" value="Bac_luciferase"/>
    <property type="match status" value="1"/>
</dbReference>
<evidence type="ECO:0000313" key="5">
    <source>
        <dbReference type="Proteomes" id="UP000187321"/>
    </source>
</evidence>
<organism evidence="3 4">
    <name type="scientific">Natronorubrum daqingense</name>
    <dbReference type="NCBI Taxonomy" id="588898"/>
    <lineage>
        <taxon>Archaea</taxon>
        <taxon>Methanobacteriati</taxon>
        <taxon>Methanobacteriota</taxon>
        <taxon>Stenosarchaea group</taxon>
        <taxon>Halobacteria</taxon>
        <taxon>Halobacteriales</taxon>
        <taxon>Natrialbaceae</taxon>
        <taxon>Natronorubrum</taxon>
    </lineage>
</organism>
<dbReference type="Gene3D" id="3.20.20.30">
    <property type="entry name" value="Luciferase-like domain"/>
    <property type="match status" value="1"/>
</dbReference>
<evidence type="ECO:0000259" key="1">
    <source>
        <dbReference type="Pfam" id="PF00296"/>
    </source>
</evidence>
<dbReference type="InterPro" id="IPR011251">
    <property type="entry name" value="Luciferase-like_dom"/>
</dbReference>
<name>A0A1N7D2Q8_9EURY</name>
<dbReference type="InterPro" id="IPR050564">
    <property type="entry name" value="F420-G6PD/mer"/>
</dbReference>
<dbReference type="OrthoDB" id="196267at2157"/>
<dbReference type="GO" id="GO:0016705">
    <property type="term" value="F:oxidoreductase activity, acting on paired donors, with incorporation or reduction of molecular oxygen"/>
    <property type="evidence" value="ECO:0007669"/>
    <property type="project" value="InterPro"/>
</dbReference>
<dbReference type="GeneID" id="30956565"/>
<reference evidence="3 4" key="2">
    <citation type="submission" date="2017-01" db="EMBL/GenBank/DDBJ databases">
        <authorList>
            <person name="Mah S.A."/>
            <person name="Swanson W.J."/>
            <person name="Moy G.W."/>
            <person name="Vacquier V.D."/>
        </authorList>
    </citation>
    <scope>NUCLEOTIDE SEQUENCE [LARGE SCALE GENOMIC DNA]</scope>
    <source>
        <strain evidence="3 4">CGMCC 1.8909</strain>
    </source>
</reference>
<sequence length="339" mass="38068">MTDLKIDTAVKGLSTESAELAAQAEAFGFDGVFTPETDEDPFLPLPLVADQTTDIEIGTRIATSFTRSPMVLAYQAWDLQRFTDGRMILGLGTQVKGHNERRFSVDFEWESPGSRLREEVIALKHIFDVFQGNEDELDFDGEFFQFSLMTDEFNPGPLEAGPPDIWVAGVSEYMLKMAGDVSDGLCMHAFNTPKYTEEVIVPTVEEGAEIGGRDPDDVTLSASPFLITGETEERRAEMRREAKQRIAFYGSTRTYHDVLELHGWKDVGMELHELSKEGKWDEMTELVTDEMVAAFAIEAQPDTLAEKIEEKYGGIADRIQLSFDGSEYWSDVLEELKDD</sequence>